<sequence>MVEVESLTLISTSCSVLSLILCILIMPELYSNIDLLRDEVADGVNQYRLETDAAWIELLGMQLNLGPLTRRRENPFASVFRRKRQAEGLPAWCQCELSKPHCAPGPAGPPGPTGPKGRPGEPGTPGEDFLSTTTVEICDPPEKSCIQCPHGAPGPVGEDGIAGPKGPEAVASVVILLSVVSGFSVVATINFFVVSALPLEVVVASMFWVLLLNMVQNS</sequence>
<feature type="transmembrane region" description="Helical" evidence="3">
    <location>
        <begin position="6"/>
        <end position="27"/>
    </location>
</feature>
<evidence type="ECO:0000256" key="1">
    <source>
        <dbReference type="ARBA" id="ARBA00022737"/>
    </source>
</evidence>
<name>A0A1I7S182_BURXY</name>
<dbReference type="PANTHER" id="PTHR24637">
    <property type="entry name" value="COLLAGEN"/>
    <property type="match status" value="1"/>
</dbReference>
<evidence type="ECO:0000256" key="3">
    <source>
        <dbReference type="SAM" id="Phobius"/>
    </source>
</evidence>
<dbReference type="Gene3D" id="1.20.5.320">
    <property type="entry name" value="6-Phosphogluconate Dehydrogenase, domain 3"/>
    <property type="match status" value="1"/>
</dbReference>
<dbReference type="WBParaSite" id="BXY_0675700.1">
    <property type="protein sequence ID" value="BXY_0675700.1"/>
    <property type="gene ID" value="BXY_0675700"/>
</dbReference>
<dbReference type="SMART" id="SM01088">
    <property type="entry name" value="Col_cuticle_N"/>
    <property type="match status" value="1"/>
</dbReference>
<organism evidence="5 6">
    <name type="scientific">Bursaphelenchus xylophilus</name>
    <name type="common">Pinewood nematode worm</name>
    <name type="synonym">Aphelenchoides xylophilus</name>
    <dbReference type="NCBI Taxonomy" id="6326"/>
    <lineage>
        <taxon>Eukaryota</taxon>
        <taxon>Metazoa</taxon>
        <taxon>Ecdysozoa</taxon>
        <taxon>Nematoda</taxon>
        <taxon>Chromadorea</taxon>
        <taxon>Rhabditida</taxon>
        <taxon>Tylenchina</taxon>
        <taxon>Tylenchomorpha</taxon>
        <taxon>Aphelenchoidea</taxon>
        <taxon>Aphelenchoididae</taxon>
        <taxon>Bursaphelenchus</taxon>
    </lineage>
</organism>
<evidence type="ECO:0000256" key="2">
    <source>
        <dbReference type="SAM" id="MobiDB-lite"/>
    </source>
</evidence>
<dbReference type="eggNOG" id="KOG3544">
    <property type="taxonomic scope" value="Eukaryota"/>
</dbReference>
<keyword evidence="3" id="KW-0472">Membrane</keyword>
<protein>
    <submittedName>
        <fullName evidence="6">Col_cuticle_N domain-containing protein</fullName>
    </submittedName>
</protein>
<feature type="domain" description="Nematode cuticle collagen N-terminal" evidence="4">
    <location>
        <begin position="8"/>
        <end position="58"/>
    </location>
</feature>
<evidence type="ECO:0000313" key="5">
    <source>
        <dbReference type="Proteomes" id="UP000095284"/>
    </source>
</evidence>
<feature type="transmembrane region" description="Helical" evidence="3">
    <location>
        <begin position="195"/>
        <end position="215"/>
    </location>
</feature>
<proteinExistence type="predicted"/>
<dbReference type="Proteomes" id="UP000095284">
    <property type="component" value="Unplaced"/>
</dbReference>
<accession>A0A1I7S182</accession>
<feature type="transmembrane region" description="Helical" evidence="3">
    <location>
        <begin position="169"/>
        <end position="189"/>
    </location>
</feature>
<dbReference type="AlphaFoldDB" id="A0A1I7S182"/>
<dbReference type="Pfam" id="PF01484">
    <property type="entry name" value="Col_cuticle_N"/>
    <property type="match status" value="1"/>
</dbReference>
<dbReference type="PANTHER" id="PTHR24637:SF194">
    <property type="entry name" value="CUTICLE COLLAGEN 10-RELATED"/>
    <property type="match status" value="1"/>
</dbReference>
<keyword evidence="1" id="KW-0677">Repeat</keyword>
<evidence type="ECO:0000259" key="4">
    <source>
        <dbReference type="SMART" id="SM01088"/>
    </source>
</evidence>
<keyword evidence="3" id="KW-0812">Transmembrane</keyword>
<feature type="region of interest" description="Disordered" evidence="2">
    <location>
        <begin position="104"/>
        <end position="129"/>
    </location>
</feature>
<evidence type="ECO:0000313" key="6">
    <source>
        <dbReference type="WBParaSite" id="BXY_0675700.1"/>
    </source>
</evidence>
<dbReference type="GO" id="GO:0042302">
    <property type="term" value="F:structural constituent of cuticle"/>
    <property type="evidence" value="ECO:0007669"/>
    <property type="project" value="InterPro"/>
</dbReference>
<dbReference type="InterPro" id="IPR002486">
    <property type="entry name" value="Col_cuticle_N"/>
</dbReference>
<keyword evidence="3" id="KW-1133">Transmembrane helix</keyword>
<reference evidence="6" key="1">
    <citation type="submission" date="2016-11" db="UniProtKB">
        <authorList>
            <consortium name="WormBaseParasite"/>
        </authorList>
    </citation>
    <scope>IDENTIFICATION</scope>
</reference>